<reference evidence="11" key="1">
    <citation type="submission" date="2016-03" db="EMBL/GenBank/DDBJ databases">
        <authorList>
            <person name="Devillers Hugo."/>
        </authorList>
    </citation>
    <scope>NUCLEOTIDE SEQUENCE [LARGE SCALE GENOMIC DNA]</scope>
</reference>
<dbReference type="GO" id="GO:0072666">
    <property type="term" value="P:establishment of protein localization to vacuole"/>
    <property type="evidence" value="ECO:0007669"/>
    <property type="project" value="UniProtKB-ARBA"/>
</dbReference>
<evidence type="ECO:0000256" key="2">
    <source>
        <dbReference type="ARBA" id="ARBA00007617"/>
    </source>
</evidence>
<keyword evidence="4" id="KW-0967">Endosome</keyword>
<gene>
    <name evidence="10" type="ORF">LAME_0G07558G</name>
</gene>
<dbReference type="Proteomes" id="UP000191144">
    <property type="component" value="Chromosome G"/>
</dbReference>
<evidence type="ECO:0000256" key="1">
    <source>
        <dbReference type="ARBA" id="ARBA00004177"/>
    </source>
</evidence>
<name>A0A1G4K850_9SACH</name>
<feature type="region of interest" description="Disordered" evidence="8">
    <location>
        <begin position="1"/>
        <end position="22"/>
    </location>
</feature>
<dbReference type="EMBL" id="LT598484">
    <property type="protein sequence ID" value="SCV00107.1"/>
    <property type="molecule type" value="Genomic_DNA"/>
</dbReference>
<evidence type="ECO:0000256" key="5">
    <source>
        <dbReference type="ARBA" id="ARBA00022927"/>
    </source>
</evidence>
<dbReference type="InterPro" id="IPR037202">
    <property type="entry name" value="ESCRT_assembly_dom"/>
</dbReference>
<dbReference type="AlphaFoldDB" id="A0A1G4K850"/>
<dbReference type="OrthoDB" id="4035847at2759"/>
<keyword evidence="5 6" id="KW-0653">Protein transport</keyword>
<protein>
    <submittedName>
        <fullName evidence="10">LAME_0G07558g1_1</fullName>
    </submittedName>
</protein>
<proteinExistence type="inferred from homology"/>
<keyword evidence="7" id="KW-0175">Coiled coil</keyword>
<organism evidence="10 11">
    <name type="scientific">Lachancea meyersii CBS 8951</name>
    <dbReference type="NCBI Taxonomy" id="1266667"/>
    <lineage>
        <taxon>Eukaryota</taxon>
        <taxon>Fungi</taxon>
        <taxon>Dikarya</taxon>
        <taxon>Ascomycota</taxon>
        <taxon>Saccharomycotina</taxon>
        <taxon>Saccharomycetes</taxon>
        <taxon>Saccharomycetales</taxon>
        <taxon>Saccharomycetaceae</taxon>
        <taxon>Lachancea</taxon>
    </lineage>
</organism>
<sequence length="176" mass="20813">MNTPELPPKATHDAVPNTTGDDLRLPENCSLLPAKVIEQMVSDHREYLRDYVMRFEDCKDVLEETSELKKELLLLLEQFENTEERRERFRAKLSDLDSLEKKYETSWAKLNTLMNSTYSNPALTRRMQKELQKLESQATALESDRGLDIDEFIKKHLELRQQYHTKKEILLVWKQS</sequence>
<dbReference type="GO" id="GO:0006886">
    <property type="term" value="P:intracellular protein transport"/>
    <property type="evidence" value="ECO:0007669"/>
    <property type="project" value="UniProtKB-ARBA"/>
</dbReference>
<feature type="domain" description="VPS37 C-terminal" evidence="9">
    <location>
        <begin position="100"/>
        <end position="176"/>
    </location>
</feature>
<dbReference type="GO" id="GO:0000813">
    <property type="term" value="C:ESCRT I complex"/>
    <property type="evidence" value="ECO:0007669"/>
    <property type="project" value="UniProtKB-ARBA"/>
</dbReference>
<dbReference type="InterPro" id="IPR029012">
    <property type="entry name" value="Helix_hairpin_bin_sf"/>
</dbReference>
<keyword evidence="3 6" id="KW-0813">Transport</keyword>
<evidence type="ECO:0000256" key="3">
    <source>
        <dbReference type="ARBA" id="ARBA00022448"/>
    </source>
</evidence>
<feature type="coiled-coil region" evidence="7">
    <location>
        <begin position="62"/>
        <end position="99"/>
    </location>
</feature>
<dbReference type="Gene3D" id="1.10.287.660">
    <property type="entry name" value="Helix hairpin bin"/>
    <property type="match status" value="1"/>
</dbReference>
<evidence type="ECO:0000313" key="10">
    <source>
        <dbReference type="EMBL" id="SCV00107.1"/>
    </source>
</evidence>
<evidence type="ECO:0000256" key="7">
    <source>
        <dbReference type="SAM" id="Coils"/>
    </source>
</evidence>
<dbReference type="PROSITE" id="PS51314">
    <property type="entry name" value="VPS37_C"/>
    <property type="match status" value="1"/>
</dbReference>
<evidence type="ECO:0000259" key="9">
    <source>
        <dbReference type="PROSITE" id="PS51314"/>
    </source>
</evidence>
<evidence type="ECO:0000256" key="8">
    <source>
        <dbReference type="SAM" id="MobiDB-lite"/>
    </source>
</evidence>
<comment type="similarity">
    <text evidence="2">Belongs to the VPS37 family.</text>
</comment>
<evidence type="ECO:0000313" key="11">
    <source>
        <dbReference type="Proteomes" id="UP000191144"/>
    </source>
</evidence>
<keyword evidence="11" id="KW-1185">Reference proteome</keyword>
<evidence type="ECO:0000256" key="4">
    <source>
        <dbReference type="ARBA" id="ARBA00022753"/>
    </source>
</evidence>
<dbReference type="Pfam" id="PF07200">
    <property type="entry name" value="Mod_r"/>
    <property type="match status" value="1"/>
</dbReference>
<comment type="subcellular location">
    <subcellularLocation>
        <location evidence="1">Endosome</location>
    </subcellularLocation>
</comment>
<accession>A0A1G4K850</accession>
<dbReference type="InterPro" id="IPR009851">
    <property type="entry name" value="Mod_r"/>
</dbReference>
<evidence type="ECO:0000256" key="6">
    <source>
        <dbReference type="PROSITE-ProRule" id="PRU00646"/>
    </source>
</evidence>
<dbReference type="SUPFAM" id="SSF140111">
    <property type="entry name" value="Endosomal sorting complex assembly domain"/>
    <property type="match status" value="1"/>
</dbReference>
<dbReference type="GO" id="GO:0043162">
    <property type="term" value="P:ubiquitin-dependent protein catabolic process via the multivesicular body sorting pathway"/>
    <property type="evidence" value="ECO:0007669"/>
    <property type="project" value="UniProtKB-ARBA"/>
</dbReference>